<reference evidence="2 3" key="1">
    <citation type="submission" date="2015-03" db="EMBL/GenBank/DDBJ databases">
        <authorList>
            <consortium name="Pathogen Informatics"/>
            <person name="Murphy D."/>
        </authorList>
    </citation>
    <scope>NUCLEOTIDE SEQUENCE [LARGE SCALE GENOMIC DNA]</scope>
    <source>
        <strain evidence="2 3">IP08791</strain>
    </source>
</reference>
<protein>
    <submittedName>
        <fullName evidence="2">Uncharacterized protein</fullName>
    </submittedName>
</protein>
<sequence length="70" mass="7483">MDAERGPLEHGCESARSVSEMMNRGNPRSGQAIRAKRGIPQGCAPAPFGGWFIGGQVSREVLTTELISNL</sequence>
<comment type="caution">
    <text evidence="2">The sequence shown here is derived from an EMBL/GenBank/DDBJ whole genome shotgun (WGS) entry which is preliminary data.</text>
</comment>
<evidence type="ECO:0000313" key="3">
    <source>
        <dbReference type="Proteomes" id="UP000038647"/>
    </source>
</evidence>
<accession>A0ABM9SNK3</accession>
<keyword evidence="3" id="KW-1185">Reference proteome</keyword>
<name>A0ABM9SNK3_YERAL</name>
<dbReference type="EMBL" id="CQEH01000001">
    <property type="protein sequence ID" value="CNK45102.1"/>
    <property type="molecule type" value="Genomic_DNA"/>
</dbReference>
<dbReference type="Proteomes" id="UP000038647">
    <property type="component" value="Unassembled WGS sequence"/>
</dbReference>
<proteinExistence type="predicted"/>
<evidence type="ECO:0000256" key="1">
    <source>
        <dbReference type="SAM" id="MobiDB-lite"/>
    </source>
</evidence>
<feature type="compositionally biased region" description="Basic and acidic residues" evidence="1">
    <location>
        <begin position="1"/>
        <end position="13"/>
    </location>
</feature>
<evidence type="ECO:0000313" key="2">
    <source>
        <dbReference type="EMBL" id="CNK45102.1"/>
    </source>
</evidence>
<gene>
    <name evidence="2" type="ORF">ERS137966_00268</name>
</gene>
<organism evidence="2 3">
    <name type="scientific">Yersinia aldovae</name>
    <dbReference type="NCBI Taxonomy" id="29483"/>
    <lineage>
        <taxon>Bacteria</taxon>
        <taxon>Pseudomonadati</taxon>
        <taxon>Pseudomonadota</taxon>
        <taxon>Gammaproteobacteria</taxon>
        <taxon>Enterobacterales</taxon>
        <taxon>Yersiniaceae</taxon>
        <taxon>Yersinia</taxon>
    </lineage>
</organism>
<feature type="region of interest" description="Disordered" evidence="1">
    <location>
        <begin position="1"/>
        <end position="30"/>
    </location>
</feature>